<proteinExistence type="predicted"/>
<feature type="transmembrane region" description="Helical" evidence="6">
    <location>
        <begin position="180"/>
        <end position="202"/>
    </location>
</feature>
<evidence type="ECO:0000313" key="9">
    <source>
        <dbReference type="Proteomes" id="UP000027219"/>
    </source>
</evidence>
<feature type="domain" description="EamA" evidence="7">
    <location>
        <begin position="154"/>
        <end position="285"/>
    </location>
</feature>
<feature type="transmembrane region" description="Helical" evidence="6">
    <location>
        <begin position="36"/>
        <end position="56"/>
    </location>
</feature>
<dbReference type="STRING" id="212667.VFDL14_22875"/>
<dbReference type="PANTHER" id="PTHR32322">
    <property type="entry name" value="INNER MEMBRANE TRANSPORTER"/>
    <property type="match status" value="1"/>
</dbReference>
<dbReference type="InterPro" id="IPR037185">
    <property type="entry name" value="EmrE-like"/>
</dbReference>
<evidence type="ECO:0000256" key="6">
    <source>
        <dbReference type="SAM" id="Phobius"/>
    </source>
</evidence>
<dbReference type="InterPro" id="IPR050638">
    <property type="entry name" value="AA-Vitamin_Transporters"/>
</dbReference>
<feature type="transmembrane region" description="Helical" evidence="6">
    <location>
        <begin position="214"/>
        <end position="233"/>
    </location>
</feature>
<feature type="transmembrane region" description="Helical" evidence="6">
    <location>
        <begin position="270"/>
        <end position="286"/>
    </location>
</feature>
<accession>A0A066UXH6</accession>
<dbReference type="RefSeq" id="WP_032550828.1">
    <property type="nucleotide sequence ID" value="NZ_JFFR01000013.1"/>
</dbReference>
<evidence type="ECO:0000256" key="5">
    <source>
        <dbReference type="ARBA" id="ARBA00023136"/>
    </source>
</evidence>
<gene>
    <name evidence="8" type="ORF">VFDL14_22875</name>
</gene>
<feature type="transmembrane region" description="Helical" evidence="6">
    <location>
        <begin position="97"/>
        <end position="117"/>
    </location>
</feature>
<keyword evidence="9" id="KW-1185">Reference proteome</keyword>
<evidence type="ECO:0000259" key="7">
    <source>
        <dbReference type="Pfam" id="PF00892"/>
    </source>
</evidence>
<dbReference type="Pfam" id="PF00892">
    <property type="entry name" value="EamA"/>
    <property type="match status" value="2"/>
</dbReference>
<keyword evidence="5 6" id="KW-0472">Membrane</keyword>
<evidence type="ECO:0000256" key="3">
    <source>
        <dbReference type="ARBA" id="ARBA00022692"/>
    </source>
</evidence>
<feature type="transmembrane region" description="Helical" evidence="6">
    <location>
        <begin position="124"/>
        <end position="141"/>
    </location>
</feature>
<sequence>MDRSLLKAHLAVMTAVVIWATSFIALKVAIGEVAPMVVVFFRMVIGSLAFLVVWPWIRNGINYQAGDWKLLSAMALLEPCLYFIFEAQAMRFTSAGQAGMVTSMLPLMVAVAAYFHLKERNTPRQWVGLIIAVLGVVWMTLSGTESEQAPNPVLGNLLEFGAMVTAVGYTLLIKQLVQRYSAFVLTAIQTFVGTIFFLPLALSSDWPTEISFNAVSSIVYLGLVVSLGGYGLYNYSLTRIKASTSAGYINLIPAFTLFFSMLLLGERLVLTQWIAIGIIFFGVLLSQDRTPQVEQQVARDING</sequence>
<keyword evidence="3 6" id="KW-0812">Transmembrane</keyword>
<keyword evidence="2" id="KW-1003">Cell membrane</keyword>
<evidence type="ECO:0000256" key="1">
    <source>
        <dbReference type="ARBA" id="ARBA00004651"/>
    </source>
</evidence>
<protein>
    <submittedName>
        <fullName evidence="8">Membrane protein</fullName>
    </submittedName>
</protein>
<comment type="subcellular location">
    <subcellularLocation>
        <location evidence="1">Cell membrane</location>
        <topology evidence="1">Multi-pass membrane protein</topology>
    </subcellularLocation>
</comment>
<evidence type="ECO:0000256" key="2">
    <source>
        <dbReference type="ARBA" id="ARBA00022475"/>
    </source>
</evidence>
<dbReference type="AlphaFoldDB" id="A0A066UXH6"/>
<evidence type="ECO:0000256" key="4">
    <source>
        <dbReference type="ARBA" id="ARBA00022989"/>
    </source>
</evidence>
<keyword evidence="4 6" id="KW-1133">Transmembrane helix</keyword>
<name>A0A066UXH6_9VIBR</name>
<feature type="transmembrane region" description="Helical" evidence="6">
    <location>
        <begin position="153"/>
        <end position="173"/>
    </location>
</feature>
<dbReference type="EMBL" id="JFFR01000013">
    <property type="protein sequence ID" value="KDN28953.1"/>
    <property type="molecule type" value="Genomic_DNA"/>
</dbReference>
<dbReference type="GO" id="GO:0005886">
    <property type="term" value="C:plasma membrane"/>
    <property type="evidence" value="ECO:0007669"/>
    <property type="project" value="UniProtKB-SubCell"/>
</dbReference>
<feature type="transmembrane region" description="Helical" evidence="6">
    <location>
        <begin position="245"/>
        <end position="264"/>
    </location>
</feature>
<dbReference type="SUPFAM" id="SSF103481">
    <property type="entry name" value="Multidrug resistance efflux transporter EmrE"/>
    <property type="match status" value="2"/>
</dbReference>
<organism evidence="8 9">
    <name type="scientific">Vibrio fortis</name>
    <dbReference type="NCBI Taxonomy" id="212667"/>
    <lineage>
        <taxon>Bacteria</taxon>
        <taxon>Pseudomonadati</taxon>
        <taxon>Pseudomonadota</taxon>
        <taxon>Gammaproteobacteria</taxon>
        <taxon>Vibrionales</taxon>
        <taxon>Vibrionaceae</taxon>
        <taxon>Vibrio</taxon>
    </lineage>
</organism>
<dbReference type="OrthoDB" id="5584577at2"/>
<feature type="domain" description="EamA" evidence="7">
    <location>
        <begin position="7"/>
        <end position="140"/>
    </location>
</feature>
<comment type="caution">
    <text evidence="8">The sequence shown here is derived from an EMBL/GenBank/DDBJ whole genome shotgun (WGS) entry which is preliminary data.</text>
</comment>
<reference evidence="8 9" key="1">
    <citation type="submission" date="2014-02" db="EMBL/GenBank/DDBJ databases">
        <title>Vibrio fortis Dalian14 Genome Sequencing.</title>
        <authorList>
            <person name="Wang Y."/>
            <person name="Song L."/>
            <person name="Liu G."/>
            <person name="Ding J."/>
        </authorList>
    </citation>
    <scope>NUCLEOTIDE SEQUENCE [LARGE SCALE GENOMIC DNA]</scope>
    <source>
        <strain evidence="8 9">Dalian14</strain>
    </source>
</reference>
<dbReference type="Proteomes" id="UP000027219">
    <property type="component" value="Unassembled WGS sequence"/>
</dbReference>
<feature type="transmembrane region" description="Helical" evidence="6">
    <location>
        <begin position="12"/>
        <end position="30"/>
    </location>
</feature>
<evidence type="ECO:0000313" key="8">
    <source>
        <dbReference type="EMBL" id="KDN28953.1"/>
    </source>
</evidence>
<dbReference type="PANTHER" id="PTHR32322:SF18">
    <property type="entry name" value="S-ADENOSYLMETHIONINE_S-ADENOSYLHOMOCYSTEINE TRANSPORTER"/>
    <property type="match status" value="1"/>
</dbReference>
<dbReference type="InterPro" id="IPR000620">
    <property type="entry name" value="EamA_dom"/>
</dbReference>